<evidence type="ECO:0000256" key="2">
    <source>
        <dbReference type="ARBA" id="ARBA00023295"/>
    </source>
</evidence>
<dbReference type="EMBL" id="FWXH01000004">
    <property type="protein sequence ID" value="SMC22920.1"/>
    <property type="molecule type" value="Genomic_DNA"/>
</dbReference>
<dbReference type="CDD" id="cd02874">
    <property type="entry name" value="GH18_CFLE_spore_hydrolase"/>
    <property type="match status" value="1"/>
</dbReference>
<keyword evidence="2" id="KW-0326">Glycosidase</keyword>
<gene>
    <name evidence="5" type="ORF">SAMN02745134_01760</name>
</gene>
<dbReference type="InterPro" id="IPR029070">
    <property type="entry name" value="Chitinase_insertion_sf"/>
</dbReference>
<sequence length="379" mass="42713">MINYIVRQGDSPWSIGKKFGVNYNDIITINGLQDKRNLVIGESLLIPINQQANKEAIEVNGFIIPTSNERDRTLVRENQKYLTYITPFSYHVTENGTLTNLNDEAILSAAKLYGVAPMLSVSNISGSGFDTQLIGKILNNKSTQNTLIDNIIKTMNNKGFRGVIVDFERIPPKDRENYNNFLRELVSRAHSSNYLVGTALAPKTSAEQSGPWYEAHDYEAHGKIVDFVILMTYEWGWSGGPPRAVAPINEVIKVLNYAVSVIPSNKILMGIPFYGYDWKLPFVPGGKFAEAIGNQEAVIRAGKYGANIKYDNISKSPFYNYIDENGIRHVVWFEDSRSMMAKFNLVKQYGLRGVSYWALGKPFPQNWALLQDMFTITKL</sequence>
<dbReference type="InterPro" id="IPR018392">
    <property type="entry name" value="LysM"/>
</dbReference>
<dbReference type="SMART" id="SM00636">
    <property type="entry name" value="Glyco_18"/>
    <property type="match status" value="1"/>
</dbReference>
<keyword evidence="6" id="KW-1185">Reference proteome</keyword>
<dbReference type="GO" id="GO:0008061">
    <property type="term" value="F:chitin binding"/>
    <property type="evidence" value="ECO:0007669"/>
    <property type="project" value="InterPro"/>
</dbReference>
<protein>
    <submittedName>
        <fullName evidence="5">Spore germination protein</fullName>
    </submittedName>
</protein>
<dbReference type="SMART" id="SM00257">
    <property type="entry name" value="LysM"/>
    <property type="match status" value="1"/>
</dbReference>
<dbReference type="GO" id="GO:0012505">
    <property type="term" value="C:endomembrane system"/>
    <property type="evidence" value="ECO:0007669"/>
    <property type="project" value="TreeGrafter"/>
</dbReference>
<dbReference type="Gene3D" id="3.10.350.10">
    <property type="entry name" value="LysM domain"/>
    <property type="match status" value="1"/>
</dbReference>
<dbReference type="Gene3D" id="3.20.20.80">
    <property type="entry name" value="Glycosidases"/>
    <property type="match status" value="1"/>
</dbReference>
<dbReference type="InterPro" id="IPR011583">
    <property type="entry name" value="Chitinase_II/V-like_cat"/>
</dbReference>
<dbReference type="CDD" id="cd00118">
    <property type="entry name" value="LysM"/>
    <property type="match status" value="1"/>
</dbReference>
<dbReference type="SUPFAM" id="SSF54106">
    <property type="entry name" value="LysM domain"/>
    <property type="match status" value="1"/>
</dbReference>
<feature type="domain" description="LysM" evidence="3">
    <location>
        <begin position="2"/>
        <end position="46"/>
    </location>
</feature>
<evidence type="ECO:0000259" key="4">
    <source>
        <dbReference type="PROSITE" id="PS51910"/>
    </source>
</evidence>
<dbReference type="InterPro" id="IPR036779">
    <property type="entry name" value="LysM_dom_sf"/>
</dbReference>
<dbReference type="RefSeq" id="WP_084115236.1">
    <property type="nucleotide sequence ID" value="NZ_FWXH01000004.1"/>
</dbReference>
<keyword evidence="1" id="KW-0378">Hydrolase</keyword>
<dbReference type="GO" id="GO:0016798">
    <property type="term" value="F:hydrolase activity, acting on glycosyl bonds"/>
    <property type="evidence" value="ECO:0007669"/>
    <property type="project" value="UniProtKB-KW"/>
</dbReference>
<dbReference type="OrthoDB" id="9769314at2"/>
<dbReference type="InterPro" id="IPR001223">
    <property type="entry name" value="Glyco_hydro18_cat"/>
</dbReference>
<evidence type="ECO:0000256" key="1">
    <source>
        <dbReference type="ARBA" id="ARBA00022801"/>
    </source>
</evidence>
<evidence type="ECO:0000313" key="5">
    <source>
        <dbReference type="EMBL" id="SMC22920.1"/>
    </source>
</evidence>
<dbReference type="Proteomes" id="UP000192468">
    <property type="component" value="Unassembled WGS sequence"/>
</dbReference>
<organism evidence="5 6">
    <name type="scientific">Clostridium acidisoli DSM 12555</name>
    <dbReference type="NCBI Taxonomy" id="1121291"/>
    <lineage>
        <taxon>Bacteria</taxon>
        <taxon>Bacillati</taxon>
        <taxon>Bacillota</taxon>
        <taxon>Clostridia</taxon>
        <taxon>Eubacteriales</taxon>
        <taxon>Clostridiaceae</taxon>
        <taxon>Clostridium</taxon>
    </lineage>
</organism>
<reference evidence="5 6" key="1">
    <citation type="submission" date="2017-04" db="EMBL/GenBank/DDBJ databases">
        <authorList>
            <person name="Afonso C.L."/>
            <person name="Miller P.J."/>
            <person name="Scott M.A."/>
            <person name="Spackman E."/>
            <person name="Goraichik I."/>
            <person name="Dimitrov K.M."/>
            <person name="Suarez D.L."/>
            <person name="Swayne D.E."/>
        </authorList>
    </citation>
    <scope>NUCLEOTIDE SEQUENCE [LARGE SCALE GENOMIC DNA]</scope>
    <source>
        <strain evidence="5 6">DSM 12555</strain>
    </source>
</reference>
<dbReference type="STRING" id="1121291.SAMN02745134_01760"/>
<proteinExistence type="predicted"/>
<dbReference type="InterPro" id="IPR041704">
    <property type="entry name" value="CFLE_GH18"/>
</dbReference>
<feature type="domain" description="GH18" evidence="4">
    <location>
        <begin position="57"/>
        <end position="379"/>
    </location>
</feature>
<dbReference type="InterPro" id="IPR017853">
    <property type="entry name" value="GH"/>
</dbReference>
<accession>A0A1W1XG55</accession>
<evidence type="ECO:0000313" key="6">
    <source>
        <dbReference type="Proteomes" id="UP000192468"/>
    </source>
</evidence>
<dbReference type="PROSITE" id="PS51782">
    <property type="entry name" value="LYSM"/>
    <property type="match status" value="1"/>
</dbReference>
<dbReference type="AlphaFoldDB" id="A0A1W1XG55"/>
<evidence type="ECO:0000259" key="3">
    <source>
        <dbReference type="PROSITE" id="PS51782"/>
    </source>
</evidence>
<dbReference type="GO" id="GO:0070492">
    <property type="term" value="F:oligosaccharide binding"/>
    <property type="evidence" value="ECO:0007669"/>
    <property type="project" value="TreeGrafter"/>
</dbReference>
<dbReference type="PROSITE" id="PS51910">
    <property type="entry name" value="GH18_2"/>
    <property type="match status" value="1"/>
</dbReference>
<name>A0A1W1XG55_9CLOT</name>
<dbReference type="GO" id="GO:0005975">
    <property type="term" value="P:carbohydrate metabolic process"/>
    <property type="evidence" value="ECO:0007669"/>
    <property type="project" value="InterPro"/>
</dbReference>
<dbReference type="Pfam" id="PF01476">
    <property type="entry name" value="LysM"/>
    <property type="match status" value="1"/>
</dbReference>
<dbReference type="Gene3D" id="3.10.50.10">
    <property type="match status" value="1"/>
</dbReference>
<dbReference type="PANTHER" id="PTHR46066:SF2">
    <property type="entry name" value="CHITINASE DOMAIN-CONTAINING PROTEIN 1"/>
    <property type="match status" value="1"/>
</dbReference>
<dbReference type="Pfam" id="PF00704">
    <property type="entry name" value="Glyco_hydro_18"/>
    <property type="match status" value="1"/>
</dbReference>
<dbReference type="PANTHER" id="PTHR46066">
    <property type="entry name" value="CHITINASE DOMAIN-CONTAINING PROTEIN 1 FAMILY MEMBER"/>
    <property type="match status" value="1"/>
</dbReference>
<dbReference type="SUPFAM" id="SSF51445">
    <property type="entry name" value="(Trans)glycosidases"/>
    <property type="match status" value="1"/>
</dbReference>